<evidence type="ECO:0000256" key="1">
    <source>
        <dbReference type="ARBA" id="ARBA00001946"/>
    </source>
</evidence>
<evidence type="ECO:0000256" key="6">
    <source>
        <dbReference type="ARBA" id="ARBA00013023"/>
    </source>
</evidence>
<dbReference type="EC" id="6.3.2.17" evidence="7"/>
<evidence type="ECO:0000259" key="19">
    <source>
        <dbReference type="Pfam" id="PF02875"/>
    </source>
</evidence>
<dbReference type="InterPro" id="IPR004101">
    <property type="entry name" value="Mur_ligase_C"/>
</dbReference>
<comment type="pathway">
    <text evidence="3">Cofactor biosynthesis; tetrahydrofolylpolyglutamate biosynthesis.</text>
</comment>
<gene>
    <name evidence="21" type="ORF">DS745_19065</name>
</gene>
<dbReference type="InterPro" id="IPR036565">
    <property type="entry name" value="Mur-like_cat_sf"/>
</dbReference>
<evidence type="ECO:0000256" key="9">
    <source>
        <dbReference type="ARBA" id="ARBA00022598"/>
    </source>
</evidence>
<evidence type="ECO:0000256" key="8">
    <source>
        <dbReference type="ARBA" id="ARBA00019357"/>
    </source>
</evidence>
<evidence type="ECO:0000256" key="10">
    <source>
        <dbReference type="ARBA" id="ARBA00022723"/>
    </source>
</evidence>
<comment type="catalytic activity">
    <reaction evidence="17">
        <text>7,8-dihydropteroate + L-glutamate + ATP = 7,8-dihydrofolate + ADP + phosphate + H(+)</text>
        <dbReference type="Rhea" id="RHEA:23584"/>
        <dbReference type="ChEBI" id="CHEBI:15378"/>
        <dbReference type="ChEBI" id="CHEBI:17839"/>
        <dbReference type="ChEBI" id="CHEBI:29985"/>
        <dbReference type="ChEBI" id="CHEBI:30616"/>
        <dbReference type="ChEBI" id="CHEBI:43474"/>
        <dbReference type="ChEBI" id="CHEBI:57451"/>
        <dbReference type="ChEBI" id="CHEBI:456216"/>
        <dbReference type="EC" id="6.3.2.12"/>
    </reaction>
</comment>
<accession>A0A4Q0VR60</accession>
<evidence type="ECO:0000256" key="5">
    <source>
        <dbReference type="ARBA" id="ARBA00011245"/>
    </source>
</evidence>
<protein>
    <recommendedName>
        <fullName evidence="8">Dihydrofolate synthase/folylpolyglutamate synthase</fullName>
        <ecNumber evidence="6">6.3.2.12</ecNumber>
        <ecNumber evidence="7">6.3.2.17</ecNumber>
    </recommendedName>
    <alternativeName>
        <fullName evidence="15">Tetrahydrofolylpolyglutamate synthase</fullName>
    </alternativeName>
</protein>
<dbReference type="InterPro" id="IPR001645">
    <property type="entry name" value="Folylpolyglutamate_synth"/>
</dbReference>
<comment type="catalytic activity">
    <reaction evidence="16">
        <text>(6S)-5,6,7,8-tetrahydrofolyl-(gamma-L-Glu)(n) + L-glutamate + ATP = (6S)-5,6,7,8-tetrahydrofolyl-(gamma-L-Glu)(n+1) + ADP + phosphate + H(+)</text>
        <dbReference type="Rhea" id="RHEA:10580"/>
        <dbReference type="Rhea" id="RHEA-COMP:14738"/>
        <dbReference type="Rhea" id="RHEA-COMP:14740"/>
        <dbReference type="ChEBI" id="CHEBI:15378"/>
        <dbReference type="ChEBI" id="CHEBI:29985"/>
        <dbReference type="ChEBI" id="CHEBI:30616"/>
        <dbReference type="ChEBI" id="CHEBI:43474"/>
        <dbReference type="ChEBI" id="CHEBI:141005"/>
        <dbReference type="ChEBI" id="CHEBI:456216"/>
        <dbReference type="EC" id="6.3.2.17"/>
    </reaction>
</comment>
<dbReference type="GO" id="GO:0004326">
    <property type="term" value="F:tetrahydrofolylpolyglutamate synthase activity"/>
    <property type="evidence" value="ECO:0007669"/>
    <property type="project" value="UniProtKB-EC"/>
</dbReference>
<dbReference type="Pfam" id="PF08245">
    <property type="entry name" value="Mur_ligase_M"/>
    <property type="match status" value="1"/>
</dbReference>
<name>A0A4Q0VR60_9BACI</name>
<evidence type="ECO:0000256" key="18">
    <source>
        <dbReference type="PIRNR" id="PIRNR001563"/>
    </source>
</evidence>
<keyword evidence="10" id="KW-0479">Metal-binding</keyword>
<dbReference type="PIRSF" id="PIRSF001563">
    <property type="entry name" value="Folylpolyglu_synth"/>
    <property type="match status" value="1"/>
</dbReference>
<dbReference type="SUPFAM" id="SSF53623">
    <property type="entry name" value="MurD-like peptide ligases, catalytic domain"/>
    <property type="match status" value="1"/>
</dbReference>
<dbReference type="GO" id="GO:0008841">
    <property type="term" value="F:dihydrofolate synthase activity"/>
    <property type="evidence" value="ECO:0007669"/>
    <property type="project" value="UniProtKB-EC"/>
</dbReference>
<dbReference type="Proteomes" id="UP000290649">
    <property type="component" value="Unassembled WGS sequence"/>
</dbReference>
<proteinExistence type="inferred from homology"/>
<evidence type="ECO:0000256" key="3">
    <source>
        <dbReference type="ARBA" id="ARBA00005150"/>
    </source>
</evidence>
<dbReference type="GO" id="GO:0005524">
    <property type="term" value="F:ATP binding"/>
    <property type="evidence" value="ECO:0007669"/>
    <property type="project" value="UniProtKB-KW"/>
</dbReference>
<dbReference type="InterPro" id="IPR036615">
    <property type="entry name" value="Mur_ligase_C_dom_sf"/>
</dbReference>
<evidence type="ECO:0000256" key="15">
    <source>
        <dbReference type="ARBA" id="ARBA00030592"/>
    </source>
</evidence>
<comment type="similarity">
    <text evidence="4 18">Belongs to the folylpolyglutamate synthase family.</text>
</comment>
<evidence type="ECO:0000256" key="14">
    <source>
        <dbReference type="ARBA" id="ARBA00022909"/>
    </source>
</evidence>
<dbReference type="FunFam" id="3.40.1190.10:FF:000004">
    <property type="entry name" value="Dihydrofolate synthase/folylpolyglutamate synthase"/>
    <property type="match status" value="1"/>
</dbReference>
<evidence type="ECO:0000256" key="7">
    <source>
        <dbReference type="ARBA" id="ARBA00013025"/>
    </source>
</evidence>
<dbReference type="Gene3D" id="3.90.190.20">
    <property type="entry name" value="Mur ligase, C-terminal domain"/>
    <property type="match status" value="1"/>
</dbReference>
<dbReference type="SUPFAM" id="SSF53244">
    <property type="entry name" value="MurD-like peptide ligases, peptide-binding domain"/>
    <property type="match status" value="1"/>
</dbReference>
<keyword evidence="13" id="KW-0460">Magnesium</keyword>
<dbReference type="OrthoDB" id="9809356at2"/>
<dbReference type="PANTHER" id="PTHR11136">
    <property type="entry name" value="FOLYLPOLYGLUTAMATE SYNTHASE-RELATED"/>
    <property type="match status" value="1"/>
</dbReference>
<evidence type="ECO:0000256" key="17">
    <source>
        <dbReference type="ARBA" id="ARBA00049161"/>
    </source>
</evidence>
<dbReference type="InterPro" id="IPR013221">
    <property type="entry name" value="Mur_ligase_cen"/>
</dbReference>
<keyword evidence="22" id="KW-1185">Reference proteome</keyword>
<evidence type="ECO:0000256" key="2">
    <source>
        <dbReference type="ARBA" id="ARBA00004799"/>
    </source>
</evidence>
<dbReference type="InterPro" id="IPR018109">
    <property type="entry name" value="Folylpolyglutamate_synth_CS"/>
</dbReference>
<dbReference type="Gene3D" id="3.40.1190.10">
    <property type="entry name" value="Mur-like, catalytic domain"/>
    <property type="match status" value="1"/>
</dbReference>
<dbReference type="GO" id="GO:0046872">
    <property type="term" value="F:metal ion binding"/>
    <property type="evidence" value="ECO:0007669"/>
    <property type="project" value="UniProtKB-KW"/>
</dbReference>
<evidence type="ECO:0000313" key="21">
    <source>
        <dbReference type="EMBL" id="RXI98427.1"/>
    </source>
</evidence>
<sequence length="426" mass="47514">MMISYKEACDVVFSAQKFGISLGLDRMELMLEELGNPERQIPAIHLAGTNGKGSTLTYLAAIFTEAGYSVGTYTSPAINKLNDKIKVNGEEISDEDFANIIEEFQPVIENVSKTSFGPPTEFEILTAVAFKYFAVKKPDIVFIETGLGGRLDSTNVVFPLVSIITTIGHDHMDLLGNTIAKVAAEKAGIIKEGVPVVSGCKQEEAVEVMRNRSQQLSSSLYQLDEDFQCIHQGDHFAFKWEDMYLEDLKTGMIGKHQQENATLAMMAIQALKQEFSISEHAIRRGVANAKIANRIEIVHEHPTIIFDGGHNLEGMEALSQTLSSNFQGKNIYILFCAMKDKDITAMLKPLIDLATEIILTKFDFERVMDPYQVYSNLPLQNMKVVENSLEAYDQIKQKLHSNDVLVVTGSLYFLNHVRSEVVNNFL</sequence>
<dbReference type="PANTHER" id="PTHR11136:SF0">
    <property type="entry name" value="DIHYDROFOLATE SYNTHETASE-RELATED"/>
    <property type="match status" value="1"/>
</dbReference>
<dbReference type="EC" id="6.3.2.12" evidence="6"/>
<feature type="domain" description="Mur ligase C-terminal" evidence="19">
    <location>
        <begin position="294"/>
        <end position="410"/>
    </location>
</feature>
<dbReference type="Pfam" id="PF02875">
    <property type="entry name" value="Mur_ligase_C"/>
    <property type="match status" value="1"/>
</dbReference>
<evidence type="ECO:0000256" key="13">
    <source>
        <dbReference type="ARBA" id="ARBA00022842"/>
    </source>
</evidence>
<dbReference type="PROSITE" id="PS01012">
    <property type="entry name" value="FOLYLPOLYGLU_SYNT_2"/>
    <property type="match status" value="1"/>
</dbReference>
<dbReference type="GO" id="GO:0005737">
    <property type="term" value="C:cytoplasm"/>
    <property type="evidence" value="ECO:0007669"/>
    <property type="project" value="TreeGrafter"/>
</dbReference>
<dbReference type="EMBL" id="QOUX01000046">
    <property type="protein sequence ID" value="RXI98427.1"/>
    <property type="molecule type" value="Genomic_DNA"/>
</dbReference>
<evidence type="ECO:0000259" key="20">
    <source>
        <dbReference type="Pfam" id="PF08245"/>
    </source>
</evidence>
<reference evidence="21 22" key="1">
    <citation type="journal article" date="2019" name="Int. J. Syst. Evol. Microbiol.">
        <title>Anaerobacillus alkaliphilus sp. nov., a novel alkaliphilic and moderately halophilic bacterium.</title>
        <authorList>
            <person name="Borsodi A.K."/>
            <person name="Aszalos J.M."/>
            <person name="Bihari P."/>
            <person name="Nagy I."/>
            <person name="Schumann P."/>
            <person name="Sproer C."/>
            <person name="Kovacs A.L."/>
            <person name="Boka K."/>
            <person name="Dobosy P."/>
            <person name="Ovari M."/>
            <person name="Szili-Kovacs T."/>
            <person name="Toth E."/>
        </authorList>
    </citation>
    <scope>NUCLEOTIDE SEQUENCE [LARGE SCALE GENOMIC DNA]</scope>
    <source>
        <strain evidence="21 22">B16-10</strain>
    </source>
</reference>
<keyword evidence="14" id="KW-0289">Folate biosynthesis</keyword>
<keyword evidence="11 18" id="KW-0547">Nucleotide-binding</keyword>
<organism evidence="21 22">
    <name type="scientific">Anaerobacillus alkaliphilus</name>
    <dbReference type="NCBI Taxonomy" id="1548597"/>
    <lineage>
        <taxon>Bacteria</taxon>
        <taxon>Bacillati</taxon>
        <taxon>Bacillota</taxon>
        <taxon>Bacilli</taxon>
        <taxon>Bacillales</taxon>
        <taxon>Bacillaceae</taxon>
        <taxon>Anaerobacillus</taxon>
    </lineage>
</organism>
<keyword evidence="9 18" id="KW-0436">Ligase</keyword>
<dbReference type="NCBIfam" id="TIGR01499">
    <property type="entry name" value="folC"/>
    <property type="match status" value="1"/>
</dbReference>
<feature type="domain" description="Mur ligase central" evidence="20">
    <location>
        <begin position="47"/>
        <end position="267"/>
    </location>
</feature>
<comment type="pathway">
    <text evidence="2">Cofactor biosynthesis; tetrahydrofolate biosynthesis; 7,8-dihydrofolate from 2-amino-4-hydroxy-6-hydroxymethyl-7,8-dihydropteridine diphosphate and 4-aminobenzoate: step 2/2.</text>
</comment>
<evidence type="ECO:0000256" key="12">
    <source>
        <dbReference type="ARBA" id="ARBA00022840"/>
    </source>
</evidence>
<comment type="cofactor">
    <cofactor evidence="1">
        <name>Mg(2+)</name>
        <dbReference type="ChEBI" id="CHEBI:18420"/>
    </cofactor>
</comment>
<comment type="subunit">
    <text evidence="5">Monomer.</text>
</comment>
<comment type="caution">
    <text evidence="21">The sequence shown here is derived from an EMBL/GenBank/DDBJ whole genome shotgun (WGS) entry which is preliminary data.</text>
</comment>
<evidence type="ECO:0000313" key="22">
    <source>
        <dbReference type="Proteomes" id="UP000290649"/>
    </source>
</evidence>
<keyword evidence="12 18" id="KW-0067">ATP-binding</keyword>
<dbReference type="GO" id="GO:0046656">
    <property type="term" value="P:folic acid biosynthetic process"/>
    <property type="evidence" value="ECO:0007669"/>
    <property type="project" value="UniProtKB-KW"/>
</dbReference>
<evidence type="ECO:0000256" key="16">
    <source>
        <dbReference type="ARBA" id="ARBA00047493"/>
    </source>
</evidence>
<evidence type="ECO:0000256" key="11">
    <source>
        <dbReference type="ARBA" id="ARBA00022741"/>
    </source>
</evidence>
<evidence type="ECO:0000256" key="4">
    <source>
        <dbReference type="ARBA" id="ARBA00008276"/>
    </source>
</evidence>
<dbReference type="AlphaFoldDB" id="A0A4Q0VR60"/>